<dbReference type="PANTHER" id="PTHR22774:SF11">
    <property type="entry name" value="CHOREIN N-TERMINAL DOMAIN-CONTAINING PROTEIN"/>
    <property type="match status" value="1"/>
</dbReference>
<organism evidence="3 4">
    <name type="scientific">Ranatra chinensis</name>
    <dbReference type="NCBI Taxonomy" id="642074"/>
    <lineage>
        <taxon>Eukaryota</taxon>
        <taxon>Metazoa</taxon>
        <taxon>Ecdysozoa</taxon>
        <taxon>Arthropoda</taxon>
        <taxon>Hexapoda</taxon>
        <taxon>Insecta</taxon>
        <taxon>Pterygota</taxon>
        <taxon>Neoptera</taxon>
        <taxon>Paraneoptera</taxon>
        <taxon>Hemiptera</taxon>
        <taxon>Heteroptera</taxon>
        <taxon>Panheteroptera</taxon>
        <taxon>Nepomorpha</taxon>
        <taxon>Nepidae</taxon>
        <taxon>Ranatrinae</taxon>
        <taxon>Ranatra</taxon>
    </lineage>
</organism>
<gene>
    <name evidence="3" type="ORF">AAG570_012883</name>
</gene>
<dbReference type="EMBL" id="JBFDAA010000008">
    <property type="protein sequence ID" value="KAL1129939.1"/>
    <property type="molecule type" value="Genomic_DNA"/>
</dbReference>
<dbReference type="Proteomes" id="UP001558652">
    <property type="component" value="Unassembled WGS sequence"/>
</dbReference>
<proteinExistence type="predicted"/>
<dbReference type="AlphaFoldDB" id="A0ABD0YFQ3"/>
<protein>
    <recommendedName>
        <fullName evidence="5">UHRF1-binding protein 1-like</fullName>
    </recommendedName>
</protein>
<dbReference type="PANTHER" id="PTHR22774">
    <property type="entry name" value="CHOREIN N-TERMINAL DOMAIN-CONTAINING PROTEIN"/>
    <property type="match status" value="1"/>
</dbReference>
<comment type="caution">
    <text evidence="3">The sequence shown here is derived from an EMBL/GenBank/DDBJ whole genome shotgun (WGS) entry which is preliminary data.</text>
</comment>
<evidence type="ECO:0000313" key="3">
    <source>
        <dbReference type="EMBL" id="KAL1129939.1"/>
    </source>
</evidence>
<feature type="region of interest" description="Disordered" evidence="2">
    <location>
        <begin position="432"/>
        <end position="455"/>
    </location>
</feature>
<accession>A0ABD0YFQ3</accession>
<feature type="coiled-coil region" evidence="1">
    <location>
        <begin position="642"/>
        <end position="672"/>
    </location>
</feature>
<dbReference type="InterPro" id="IPR026728">
    <property type="entry name" value="BLTP3A/B"/>
</dbReference>
<keyword evidence="4" id="KW-1185">Reference proteome</keyword>
<sequence length="705" mass="79161">MNSFALNLRQSFLKTKNYPASTSSYIDVKVEAILPRIVFESNSEVQYGQRDRPKSLHIQVSRAQISNVRSADSCSKADLAKCINASQLGSLFYNNEFPAKEGDFTVVNEKFIKHIKCEDSVHTPIHQLPVTSGDELISKLSKTLLWTEARDVWCINLEPLWGEFYGARGVAHNRPVPFLDAFPLKIWVHMNLQSFEEDGAIKVPDIHSVAYISSLISLQLNHYQLLFLLRLTDEFTELVTILGMDSERICRGKKGSLIVGAVIPQLEVTLVMPSQTQGKESSGADVESVIPDTSSLADDVVTNPSIQWNTVVSTNIIQDPMTFKKSTVFSTSPPSDQISIELSSPSKPKFVKQNINSVIDLQSMKKGFTNMLGSVLKTEEDIEAASIKSDGSSDSDNYIARLSGHSNDAMFCEEDYDEPNVGFEIASEVMEDEDNHSGATLSMTTPSENHSNASSYRRKDMISIATFKLGQVEVIQQSEGLKSALKMHISNVAIDECPAIPWDEFQNKFSTRSRGWSEVCEQPAERPRIRLRIEHSVQIGDPKSWIGPNNSSWFNDLLIASINNISLRINPTTIAAVADFLIDDINSPPLPLEMNLENIDLNLVEDKISGVGTPTNVSVKRLRVTRNKDGVVLIEPSMAYQSDATSNELSDLKAENEQLRRRLAAMERLNEENHYLRKCEEETHVLRQYIYFKKLFFYLYYLPKI</sequence>
<dbReference type="Pfam" id="PF24917">
    <property type="entry name" value="BLTP3A_B"/>
    <property type="match status" value="3"/>
</dbReference>
<reference evidence="3 4" key="1">
    <citation type="submission" date="2024-07" db="EMBL/GenBank/DDBJ databases">
        <title>Chromosome-level genome assembly of the water stick insect Ranatra chinensis (Heteroptera: Nepidae).</title>
        <authorList>
            <person name="Liu X."/>
        </authorList>
    </citation>
    <scope>NUCLEOTIDE SEQUENCE [LARGE SCALE GENOMIC DNA]</scope>
    <source>
        <strain evidence="3">Cailab_2021Rc</strain>
        <tissue evidence="3">Muscle</tissue>
    </source>
</reference>
<evidence type="ECO:0000313" key="4">
    <source>
        <dbReference type="Proteomes" id="UP001558652"/>
    </source>
</evidence>
<evidence type="ECO:0000256" key="1">
    <source>
        <dbReference type="SAM" id="Coils"/>
    </source>
</evidence>
<keyword evidence="1" id="KW-0175">Coiled coil</keyword>
<evidence type="ECO:0008006" key="5">
    <source>
        <dbReference type="Google" id="ProtNLM"/>
    </source>
</evidence>
<name>A0ABD0YFQ3_9HEMI</name>
<feature type="compositionally biased region" description="Polar residues" evidence="2">
    <location>
        <begin position="437"/>
        <end position="455"/>
    </location>
</feature>
<evidence type="ECO:0000256" key="2">
    <source>
        <dbReference type="SAM" id="MobiDB-lite"/>
    </source>
</evidence>